<sequence length="356" mass="38454">MRVDNTPGQYPYHGARKPQFSTDKRAVLCSWYSPNSSRMFHRENLEDDRAVRNKSGGLSATGTPVNKAAPRCSSGSPPPGCAGCGGGAGGGPAAAGDEEPRASSLPPSPVARRRLDDAPKLNYKGDSSAELRRRGSCESGIFSVANEELCRQPSAYGAVCPCSLNGCHRCWWRRGPEPPEAGEALEAREAPLRVCAECLVVYDWLLARGRRSLSEAAPAEGEAPFLCGPPSAEPAESAAYHVLSRCCCSARDDEEPARALSRAQHKRTSSVYTDSSEDVASLGSDSVMCDERPPRSAQISRIVEYFERAGAAVRCERSQRGPRYTSAGPREPRRRGRLTVCEGAVRSKLPLFDRRP</sequence>
<reference evidence="2" key="1">
    <citation type="submission" date="2022-03" db="EMBL/GenBank/DDBJ databases">
        <authorList>
            <person name="Martin H S."/>
        </authorList>
    </citation>
    <scope>NUCLEOTIDE SEQUENCE</scope>
</reference>
<name>A0ABN8J682_9NEOP</name>
<evidence type="ECO:0000256" key="1">
    <source>
        <dbReference type="SAM" id="MobiDB-lite"/>
    </source>
</evidence>
<gene>
    <name evidence="2" type="ORF">IPOD504_LOCUS16418</name>
</gene>
<dbReference type="Proteomes" id="UP000837857">
    <property type="component" value="Chromosome 8"/>
</dbReference>
<dbReference type="EMBL" id="OW152820">
    <property type="protein sequence ID" value="CAH2075007.1"/>
    <property type="molecule type" value="Genomic_DNA"/>
</dbReference>
<proteinExistence type="predicted"/>
<protein>
    <submittedName>
        <fullName evidence="2">Uncharacterized protein</fullName>
    </submittedName>
</protein>
<feature type="non-terminal residue" evidence="2">
    <location>
        <position position="356"/>
    </location>
</feature>
<feature type="region of interest" description="Disordered" evidence="1">
    <location>
        <begin position="87"/>
        <end position="127"/>
    </location>
</feature>
<evidence type="ECO:0000313" key="3">
    <source>
        <dbReference type="Proteomes" id="UP000837857"/>
    </source>
</evidence>
<accession>A0ABN8J682</accession>
<evidence type="ECO:0000313" key="2">
    <source>
        <dbReference type="EMBL" id="CAH2075007.1"/>
    </source>
</evidence>
<keyword evidence="3" id="KW-1185">Reference proteome</keyword>
<organism evidence="2 3">
    <name type="scientific">Iphiclides podalirius</name>
    <name type="common">scarce swallowtail</name>
    <dbReference type="NCBI Taxonomy" id="110791"/>
    <lineage>
        <taxon>Eukaryota</taxon>
        <taxon>Metazoa</taxon>
        <taxon>Ecdysozoa</taxon>
        <taxon>Arthropoda</taxon>
        <taxon>Hexapoda</taxon>
        <taxon>Insecta</taxon>
        <taxon>Pterygota</taxon>
        <taxon>Neoptera</taxon>
        <taxon>Endopterygota</taxon>
        <taxon>Lepidoptera</taxon>
        <taxon>Glossata</taxon>
        <taxon>Ditrysia</taxon>
        <taxon>Papilionoidea</taxon>
        <taxon>Papilionidae</taxon>
        <taxon>Papilioninae</taxon>
        <taxon>Iphiclides</taxon>
    </lineage>
</organism>
<feature type="region of interest" description="Disordered" evidence="1">
    <location>
        <begin position="43"/>
        <end position="72"/>
    </location>
</feature>
<feature type="region of interest" description="Disordered" evidence="1">
    <location>
        <begin position="317"/>
        <end position="337"/>
    </location>
</feature>